<sequence>MVEEEETEIEIVIYDTLEDFKELLDELNKEDYNTSIEQIANIFQKIPEINSVLILQLRNEIKIRTGILLKDIDVIIKEWKTEKKKEEQGSQTNQTTNIQTETSVLDSNTETIPFDDNEIVITPNKVYLFNNQKQHTICNFKIDILNKILDERKGEHLYTFKIGGIIYPSYTLNGIIRELGNNILRGTIGKDVISYLIVEKSKDLPVRMGKYIPGWDDGWWLPMNEKEKNFGIVCYSEEQRTVYNNCKKIYKKYNTTEKKELKIKLQEFVKLTDMPEAYKTIIISICIINPFRLYFIKNFGIFPHLALYGRTTAGKTHMLDFWSTDFYKNRLHHMSGKTASSPTRIEGAITGSTFPTMVDDYKETNTYNTAQMEMILKDCATGMPFWKRLHRDGIRFRAREIISSVLTTSQALGELMNDSALNARTISLHYNEPIVSNDNWIKLELELKKEKLFSLLYNATKNWSNKHLNKLMKAINKEYKEKLEYINPRITDLNYPKLLKIYKIILAGCFLTEKIYGIKLDVGDVWEVLVKARRTTVSTFLDIFLSYCEFARRLDPEHPIPRRLNYILEYDVKNKVYVFQTPQLGDFNIFYSGYINERFKFNLNSLFERISDALKHKELIKLSRLYYNGKKNKTIQINPVLIQSGDTEPTEGMERMSNIISINTSIEPEYREDAIRGITPQDVKIEFENMGETFEIPDHNSSTGESKELDEELKNLEEIDNFGIPDEEEFKDL</sequence>
<dbReference type="EMBL" id="LAZR01006989">
    <property type="protein sequence ID" value="KKM88231.1"/>
    <property type="molecule type" value="Genomic_DNA"/>
</dbReference>
<gene>
    <name evidence="2" type="ORF">LCGC14_1260860</name>
</gene>
<proteinExistence type="predicted"/>
<evidence type="ECO:0000313" key="2">
    <source>
        <dbReference type="EMBL" id="KKM88231.1"/>
    </source>
</evidence>
<dbReference type="AlphaFoldDB" id="A0A0F9LM34"/>
<feature type="region of interest" description="Disordered" evidence="1">
    <location>
        <begin position="694"/>
        <end position="733"/>
    </location>
</feature>
<evidence type="ECO:0000256" key="1">
    <source>
        <dbReference type="SAM" id="MobiDB-lite"/>
    </source>
</evidence>
<evidence type="ECO:0008006" key="3">
    <source>
        <dbReference type="Google" id="ProtNLM"/>
    </source>
</evidence>
<organism evidence="2">
    <name type="scientific">marine sediment metagenome</name>
    <dbReference type="NCBI Taxonomy" id="412755"/>
    <lineage>
        <taxon>unclassified sequences</taxon>
        <taxon>metagenomes</taxon>
        <taxon>ecological metagenomes</taxon>
    </lineage>
</organism>
<comment type="caution">
    <text evidence="2">The sequence shown here is derived from an EMBL/GenBank/DDBJ whole genome shotgun (WGS) entry which is preliminary data.</text>
</comment>
<reference evidence="2" key="1">
    <citation type="journal article" date="2015" name="Nature">
        <title>Complex archaea that bridge the gap between prokaryotes and eukaryotes.</title>
        <authorList>
            <person name="Spang A."/>
            <person name="Saw J.H."/>
            <person name="Jorgensen S.L."/>
            <person name="Zaremba-Niedzwiedzka K."/>
            <person name="Martijn J."/>
            <person name="Lind A.E."/>
            <person name="van Eijk R."/>
            <person name="Schleper C."/>
            <person name="Guy L."/>
            <person name="Ettema T.J."/>
        </authorList>
    </citation>
    <scope>NUCLEOTIDE SEQUENCE</scope>
</reference>
<protein>
    <recommendedName>
        <fullName evidence="3">DUF927 domain-containing protein</fullName>
    </recommendedName>
</protein>
<accession>A0A0F9LM34</accession>
<name>A0A0F9LM34_9ZZZZ</name>